<comment type="similarity">
    <text evidence="2 8">Belongs to the CGI121/TPRKB family.</text>
</comment>
<dbReference type="InParanoid" id="A0A0C3H5Z1"/>
<dbReference type="GO" id="GO:0000408">
    <property type="term" value="C:EKC/KEOPS complex"/>
    <property type="evidence" value="ECO:0007669"/>
    <property type="project" value="TreeGrafter"/>
</dbReference>
<dbReference type="Gene3D" id="3.30.2380.10">
    <property type="entry name" value="CGI121/TPRKB"/>
    <property type="match status" value="1"/>
</dbReference>
<dbReference type="GO" id="GO:0005829">
    <property type="term" value="C:cytosol"/>
    <property type="evidence" value="ECO:0007669"/>
    <property type="project" value="TreeGrafter"/>
</dbReference>
<evidence type="ECO:0000256" key="6">
    <source>
        <dbReference type="ARBA" id="ARBA00023242"/>
    </source>
</evidence>
<evidence type="ECO:0000256" key="2">
    <source>
        <dbReference type="ARBA" id="ARBA00005546"/>
    </source>
</evidence>
<dbReference type="OrthoDB" id="329139at2759"/>
<dbReference type="Pfam" id="PF08617">
    <property type="entry name" value="CGI-121"/>
    <property type="match status" value="1"/>
</dbReference>
<proteinExistence type="inferred from homology"/>
<evidence type="ECO:0000256" key="5">
    <source>
        <dbReference type="ARBA" id="ARBA00022694"/>
    </source>
</evidence>
<evidence type="ECO:0000256" key="1">
    <source>
        <dbReference type="ARBA" id="ARBA00004123"/>
    </source>
</evidence>
<dbReference type="Proteomes" id="UP000054321">
    <property type="component" value="Unassembled WGS sequence"/>
</dbReference>
<keyword evidence="5" id="KW-0819">tRNA processing</keyword>
<dbReference type="InterPro" id="IPR036504">
    <property type="entry name" value="CGI121/TPRKB_sf"/>
</dbReference>
<dbReference type="AlphaFoldDB" id="A0A0C3H5Z1"/>
<keyword evidence="10" id="KW-1185">Reference proteome</keyword>
<dbReference type="STRING" id="913774.A0A0C3H5Z1"/>
<keyword evidence="6 8" id="KW-0539">Nucleus</keyword>
<dbReference type="PANTHER" id="PTHR15840">
    <property type="entry name" value="CGI-121 FAMILY MEMBER"/>
    <property type="match status" value="1"/>
</dbReference>
<reference evidence="9 10" key="1">
    <citation type="submission" date="2014-04" db="EMBL/GenBank/DDBJ databases">
        <authorList>
            <consortium name="DOE Joint Genome Institute"/>
            <person name="Kuo A."/>
            <person name="Martino E."/>
            <person name="Perotto S."/>
            <person name="Kohler A."/>
            <person name="Nagy L.G."/>
            <person name="Floudas D."/>
            <person name="Copeland A."/>
            <person name="Barry K.W."/>
            <person name="Cichocki N."/>
            <person name="Veneault-Fourrey C."/>
            <person name="LaButti K."/>
            <person name="Lindquist E.A."/>
            <person name="Lipzen A."/>
            <person name="Lundell T."/>
            <person name="Morin E."/>
            <person name="Murat C."/>
            <person name="Sun H."/>
            <person name="Tunlid A."/>
            <person name="Henrissat B."/>
            <person name="Grigoriev I.V."/>
            <person name="Hibbett D.S."/>
            <person name="Martin F."/>
            <person name="Nordberg H.P."/>
            <person name="Cantor M.N."/>
            <person name="Hua S.X."/>
        </authorList>
    </citation>
    <scope>NUCLEOTIDE SEQUENCE [LARGE SCALE GENOMIC DNA]</scope>
    <source>
        <strain evidence="9 10">Zn</strain>
    </source>
</reference>
<evidence type="ECO:0000313" key="10">
    <source>
        <dbReference type="Proteomes" id="UP000054321"/>
    </source>
</evidence>
<evidence type="ECO:0000256" key="7">
    <source>
        <dbReference type="ARBA" id="ARBA00025043"/>
    </source>
</evidence>
<dbReference type="InterPro" id="IPR013926">
    <property type="entry name" value="CGI121/TPRKB"/>
</dbReference>
<dbReference type="HOGENOM" id="CLU_065847_1_0_1"/>
<evidence type="ECO:0000256" key="8">
    <source>
        <dbReference type="RuleBase" id="RU004398"/>
    </source>
</evidence>
<protein>
    <recommendedName>
        <fullName evidence="4">EKC/KEOPS complex subunit CGI121</fullName>
    </recommendedName>
    <alternativeName>
        <fullName evidence="3">EKC/KEOPS complex subunit cgi121</fullName>
    </alternativeName>
</protein>
<dbReference type="SUPFAM" id="SSF143870">
    <property type="entry name" value="PF0523-like"/>
    <property type="match status" value="1"/>
</dbReference>
<name>A0A0C3H5Z1_OIDMZ</name>
<evidence type="ECO:0000256" key="3">
    <source>
        <dbReference type="ARBA" id="ARBA00015316"/>
    </source>
</evidence>
<evidence type="ECO:0000256" key="4">
    <source>
        <dbReference type="ARBA" id="ARBA00016009"/>
    </source>
</evidence>
<evidence type="ECO:0000313" key="9">
    <source>
        <dbReference type="EMBL" id="KIM97881.1"/>
    </source>
</evidence>
<accession>A0A0C3H5Z1</accession>
<dbReference type="GO" id="GO:0005634">
    <property type="term" value="C:nucleus"/>
    <property type="evidence" value="ECO:0007669"/>
    <property type="project" value="UniProtKB-SubCell"/>
</dbReference>
<dbReference type="EMBL" id="KN832881">
    <property type="protein sequence ID" value="KIM97881.1"/>
    <property type="molecule type" value="Genomic_DNA"/>
</dbReference>
<organism evidence="9 10">
    <name type="scientific">Oidiodendron maius (strain Zn)</name>
    <dbReference type="NCBI Taxonomy" id="913774"/>
    <lineage>
        <taxon>Eukaryota</taxon>
        <taxon>Fungi</taxon>
        <taxon>Dikarya</taxon>
        <taxon>Ascomycota</taxon>
        <taxon>Pezizomycotina</taxon>
        <taxon>Leotiomycetes</taxon>
        <taxon>Leotiomycetes incertae sedis</taxon>
        <taxon>Myxotrichaceae</taxon>
        <taxon>Oidiodendron</taxon>
    </lineage>
</organism>
<dbReference type="PANTHER" id="PTHR15840:SF10">
    <property type="entry name" value="EKC_KEOPS COMPLEX SUBUNIT TPRKB"/>
    <property type="match status" value="1"/>
</dbReference>
<comment type="function">
    <text evidence="7">Component of the EKC/KEOPS complex that is required for the formation of a threonylcarbamoyl group on adenosine at position 37 (t(6)A37) in tRNAs that read codons beginning with adenine. The complex is probably involved in the transfer of the threonylcarbamoyl moiety of threonylcarbamoyl-AMP (TC-AMP) to the N6 group of A37. CGI121 acts as an allosteric effector that regulates the t(6)A activity of the complex. The EKC/KEOPS complex also promotes both telomere uncapping and telomere elongation. The complex is required for efficient recruitment of transcriptional coactivators. CGI121 is not required for tRNA modification.</text>
</comment>
<comment type="subcellular location">
    <subcellularLocation>
        <location evidence="1">Nucleus</location>
    </subcellularLocation>
</comment>
<sequence>MALECINLEHVPASHTIHAALFQNIKNASFLHQQLLAGNTEFEYALIDASVIISRLHALAAIYRAVNDLLGNKLRSRNVHSEIVFSLSPNNNIAESFRRFGISPETTSLLVIKVSTPSSPAAGEDIQSHLSKVVDGEQVDFSDGVLRAMTDMVRVKKIYKLNYSSGVNGRGKENAVYGSDRTSQDSKELEMLILGSMALRGATN</sequence>
<reference evidence="10" key="2">
    <citation type="submission" date="2015-01" db="EMBL/GenBank/DDBJ databases">
        <title>Evolutionary Origins and Diversification of the Mycorrhizal Mutualists.</title>
        <authorList>
            <consortium name="DOE Joint Genome Institute"/>
            <consortium name="Mycorrhizal Genomics Consortium"/>
            <person name="Kohler A."/>
            <person name="Kuo A."/>
            <person name="Nagy L.G."/>
            <person name="Floudas D."/>
            <person name="Copeland A."/>
            <person name="Barry K.W."/>
            <person name="Cichocki N."/>
            <person name="Veneault-Fourrey C."/>
            <person name="LaButti K."/>
            <person name="Lindquist E.A."/>
            <person name="Lipzen A."/>
            <person name="Lundell T."/>
            <person name="Morin E."/>
            <person name="Murat C."/>
            <person name="Riley R."/>
            <person name="Ohm R."/>
            <person name="Sun H."/>
            <person name="Tunlid A."/>
            <person name="Henrissat B."/>
            <person name="Grigoriev I.V."/>
            <person name="Hibbett D.S."/>
            <person name="Martin F."/>
        </authorList>
    </citation>
    <scope>NUCLEOTIDE SEQUENCE [LARGE SCALE GENOMIC DNA]</scope>
    <source>
        <strain evidence="10">Zn</strain>
    </source>
</reference>
<dbReference type="FunCoup" id="A0A0C3H5Z1">
    <property type="interactions" value="496"/>
</dbReference>
<gene>
    <name evidence="9" type="ORF">OIDMADRAFT_20281</name>
</gene>
<dbReference type="GO" id="GO:0002949">
    <property type="term" value="P:tRNA threonylcarbamoyladenosine modification"/>
    <property type="evidence" value="ECO:0007669"/>
    <property type="project" value="TreeGrafter"/>
</dbReference>